<evidence type="ECO:0000256" key="4">
    <source>
        <dbReference type="ARBA" id="ARBA00022692"/>
    </source>
</evidence>
<evidence type="ECO:0000256" key="8">
    <source>
        <dbReference type="ARBA" id="ARBA00023136"/>
    </source>
</evidence>
<dbReference type="InterPro" id="IPR003855">
    <property type="entry name" value="K+_transporter"/>
</dbReference>
<keyword evidence="3" id="KW-0633">Potassium transport</keyword>
<evidence type="ECO:0000313" key="13">
    <source>
        <dbReference type="EMBL" id="KAF5873391.1"/>
    </source>
</evidence>
<feature type="transmembrane region" description="Helical" evidence="10">
    <location>
        <begin position="111"/>
        <end position="132"/>
    </location>
</feature>
<feature type="region of interest" description="Disordered" evidence="9">
    <location>
        <begin position="691"/>
        <end position="723"/>
    </location>
</feature>
<feature type="transmembrane region" description="Helical" evidence="10">
    <location>
        <begin position="443"/>
        <end position="460"/>
    </location>
</feature>
<dbReference type="EMBL" id="JABFCT010000008">
    <property type="protein sequence ID" value="KAF5873391.1"/>
    <property type="molecule type" value="Genomic_DNA"/>
</dbReference>
<feature type="transmembrane region" description="Helical" evidence="10">
    <location>
        <begin position="387"/>
        <end position="411"/>
    </location>
</feature>
<dbReference type="RefSeq" id="XP_037192337.1">
    <property type="nucleotide sequence ID" value="XM_037335242.1"/>
</dbReference>
<dbReference type="InterPro" id="IPR053952">
    <property type="entry name" value="K_trans_C"/>
</dbReference>
<evidence type="ECO:0000256" key="6">
    <source>
        <dbReference type="ARBA" id="ARBA00022989"/>
    </source>
</evidence>
<dbReference type="InterPro" id="IPR053951">
    <property type="entry name" value="K_trans_N"/>
</dbReference>
<sequence>MADSPMADSPQHIQFRDEIKPVRSNRSNGLAFGDVLAESKVSQIASSYDFEEKALEIANEDLNKKKKQTYTGWMLMWLAYQSTGVIYGDIGTSPLYVYSSTFTSHPSYDDLVGALSIIIWTLTLMVSVKYVFIVLSADDDGEGGTFALYSLLARYAHIVRLDPNISGMVKMERHETNDLKASNKNVRTFIEGSAVARVVLKFLGVLGVSMVMSDGILTPAQSVLGAIQGIEVAQPDISTSTIVGTTCAILILLFAIQPFGTTKIATTFAPIVMIWLLFNMCTGIYNLAQYDHTVLKAFSPYFAGQYFMRNKEEGWKSLGGLLLAFTGVEALFADLGAFSKRAVQISWLGFTYPCLLLAYIGQAAYISQDVTKTAYTNPFFNTVPPGTFYFSLVIAILAAIVASQAMITASFQLLSQVMRLSYFPHIKTVHTSKLFHGQVYMPLANWLLMIGTVVVTAVYSDTTRLGNAYGVCVIFVTFITTCMVSLVAIIIWRINVLIVLVFFLVFAALDGVYLSSALIKVPTGAWFTLLLAFILSCIFVLWRYGKEQQWTSEAQDRIPPSAFITTDSHSATPTSWLTAAYGSHPITTVPSVGIFFDKIGDQLPIVFTQFVRKFCATPEIIIFLHMRPLSIPHVPDEERYVVQRTSIPGCYRITIRHGYTDDIITPSIGETLISQLTLFITRDPGTFSGLQRSLASPAPSTPRSQSHSPTSNPTSNQTSPATSILHTPNIQKELDSITNAAANQIVYVLGKEQMKIRAGSGMQNWIRRAVLWVFLWIRENSRGKMADLDLPVEGLVEVGFVKVI</sequence>
<feature type="transmembrane region" description="Helical" evidence="10">
    <location>
        <begin position="496"/>
        <end position="519"/>
    </location>
</feature>
<dbReference type="PANTHER" id="PTHR30540">
    <property type="entry name" value="OSMOTIC STRESS POTASSIUM TRANSPORTER"/>
    <property type="match status" value="1"/>
</dbReference>
<evidence type="ECO:0000256" key="3">
    <source>
        <dbReference type="ARBA" id="ARBA00022538"/>
    </source>
</evidence>
<keyword evidence="7" id="KW-0406">Ion transport</keyword>
<dbReference type="Proteomes" id="UP000531561">
    <property type="component" value="Unassembled WGS sequence"/>
</dbReference>
<evidence type="ECO:0000259" key="11">
    <source>
        <dbReference type="Pfam" id="PF02705"/>
    </source>
</evidence>
<feature type="transmembrane region" description="Helical" evidence="10">
    <location>
        <begin position="345"/>
        <end position="367"/>
    </location>
</feature>
<feature type="transmembrane region" description="Helical" evidence="10">
    <location>
        <begin position="318"/>
        <end position="338"/>
    </location>
</feature>
<dbReference type="GO" id="GO:0016020">
    <property type="term" value="C:membrane"/>
    <property type="evidence" value="ECO:0007669"/>
    <property type="project" value="UniProtKB-SubCell"/>
</dbReference>
<feature type="transmembrane region" description="Helical" evidence="10">
    <location>
        <begin position="525"/>
        <end position="542"/>
    </location>
</feature>
<comment type="subcellular location">
    <subcellularLocation>
        <location evidence="1">Membrane</location>
        <topology evidence="1">Multi-pass membrane protein</topology>
    </subcellularLocation>
</comment>
<evidence type="ECO:0000256" key="7">
    <source>
        <dbReference type="ARBA" id="ARBA00023065"/>
    </source>
</evidence>
<name>A0A8H6EIF3_9HELO</name>
<keyword evidence="6 10" id="KW-1133">Transmembrane helix</keyword>
<feature type="transmembrane region" description="Helical" evidence="10">
    <location>
        <begin position="194"/>
        <end position="217"/>
    </location>
</feature>
<feature type="compositionally biased region" description="Low complexity" evidence="9">
    <location>
        <begin position="704"/>
        <end position="723"/>
    </location>
</feature>
<dbReference type="NCBIfam" id="TIGR00794">
    <property type="entry name" value="kup"/>
    <property type="match status" value="1"/>
</dbReference>
<dbReference type="AlphaFoldDB" id="A0A8H6EIF3"/>
<feature type="transmembrane region" description="Helical" evidence="10">
    <location>
        <begin position="72"/>
        <end position="91"/>
    </location>
</feature>
<feature type="transmembrane region" description="Helical" evidence="10">
    <location>
        <begin position="237"/>
        <end position="256"/>
    </location>
</feature>
<feature type="transmembrane region" description="Helical" evidence="10">
    <location>
        <begin position="466"/>
        <end position="489"/>
    </location>
</feature>
<dbReference type="Pfam" id="PF22776">
    <property type="entry name" value="K_trans_C"/>
    <property type="match status" value="1"/>
</dbReference>
<proteinExistence type="predicted"/>
<keyword evidence="5" id="KW-0630">Potassium</keyword>
<dbReference type="OrthoDB" id="504708at2759"/>
<dbReference type="Pfam" id="PF02705">
    <property type="entry name" value="K_trans"/>
    <property type="match status" value="1"/>
</dbReference>
<evidence type="ECO:0000256" key="2">
    <source>
        <dbReference type="ARBA" id="ARBA00022448"/>
    </source>
</evidence>
<evidence type="ECO:0000256" key="9">
    <source>
        <dbReference type="SAM" id="MobiDB-lite"/>
    </source>
</evidence>
<gene>
    <name evidence="13" type="ORF">Bfra_004851</name>
</gene>
<dbReference type="GO" id="GO:0015079">
    <property type="term" value="F:potassium ion transmembrane transporter activity"/>
    <property type="evidence" value="ECO:0007669"/>
    <property type="project" value="InterPro"/>
</dbReference>
<protein>
    <submittedName>
        <fullName evidence="13">Putative potassium transporter protein</fullName>
    </submittedName>
</protein>
<reference evidence="13 14" key="1">
    <citation type="journal article" date="2020" name="Phytopathology">
        <title>A high-quality genome resource of Botrytis fragariae, a new and rapidly spreading fungal pathogen causing strawberry gray mold in the U.S.A.</title>
        <authorList>
            <person name="Wu Y."/>
            <person name="Saski C.A."/>
            <person name="Schnabel G."/>
            <person name="Xiao S."/>
            <person name="Hu M."/>
        </authorList>
    </citation>
    <scope>NUCLEOTIDE SEQUENCE [LARGE SCALE GENOMIC DNA]</scope>
    <source>
        <strain evidence="13 14">BVB16</strain>
    </source>
</reference>
<evidence type="ECO:0000313" key="14">
    <source>
        <dbReference type="Proteomes" id="UP000531561"/>
    </source>
</evidence>
<feature type="transmembrane region" description="Helical" evidence="10">
    <location>
        <begin position="268"/>
        <end position="288"/>
    </location>
</feature>
<evidence type="ECO:0000256" key="10">
    <source>
        <dbReference type="SAM" id="Phobius"/>
    </source>
</evidence>
<evidence type="ECO:0000256" key="1">
    <source>
        <dbReference type="ARBA" id="ARBA00004141"/>
    </source>
</evidence>
<comment type="caution">
    <text evidence="13">The sequence shown here is derived from an EMBL/GenBank/DDBJ whole genome shotgun (WGS) entry which is preliminary data.</text>
</comment>
<evidence type="ECO:0000256" key="5">
    <source>
        <dbReference type="ARBA" id="ARBA00022958"/>
    </source>
</evidence>
<keyword evidence="4 10" id="KW-0812">Transmembrane</keyword>
<organism evidence="13 14">
    <name type="scientific">Botrytis fragariae</name>
    <dbReference type="NCBI Taxonomy" id="1964551"/>
    <lineage>
        <taxon>Eukaryota</taxon>
        <taxon>Fungi</taxon>
        <taxon>Dikarya</taxon>
        <taxon>Ascomycota</taxon>
        <taxon>Pezizomycotina</taxon>
        <taxon>Leotiomycetes</taxon>
        <taxon>Helotiales</taxon>
        <taxon>Sclerotiniaceae</taxon>
        <taxon>Botrytis</taxon>
    </lineage>
</organism>
<accession>A0A8H6EIF3</accession>
<keyword evidence="2" id="KW-0813">Transport</keyword>
<feature type="domain" description="K+ potassium transporter integral membrane" evidence="11">
    <location>
        <begin position="78"/>
        <end position="564"/>
    </location>
</feature>
<keyword evidence="14" id="KW-1185">Reference proteome</keyword>
<evidence type="ECO:0000259" key="12">
    <source>
        <dbReference type="Pfam" id="PF22776"/>
    </source>
</evidence>
<dbReference type="GeneID" id="59258934"/>
<feature type="domain" description="K+ potassium transporter C-terminal" evidence="12">
    <location>
        <begin position="590"/>
        <end position="803"/>
    </location>
</feature>
<keyword evidence="8 10" id="KW-0472">Membrane</keyword>
<dbReference type="PANTHER" id="PTHR30540:SF83">
    <property type="entry name" value="K+ POTASSIUM TRANSPORTER"/>
    <property type="match status" value="1"/>
</dbReference>